<comment type="similarity">
    <text evidence="1">Belongs to the fructosamine kinase family.</text>
</comment>
<dbReference type="PANTHER" id="PTHR12149:SF8">
    <property type="entry name" value="PROTEIN-RIBULOSAMINE 3-KINASE"/>
    <property type="match status" value="1"/>
</dbReference>
<evidence type="ECO:0000313" key="2">
    <source>
        <dbReference type="EMBL" id="SDX81684.1"/>
    </source>
</evidence>
<keyword evidence="1" id="KW-0808">Transferase</keyword>
<dbReference type="Proteomes" id="UP000198647">
    <property type="component" value="Unassembled WGS sequence"/>
</dbReference>
<organism evidence="2 3">
    <name type="scientific">Salimicrobium album</name>
    <dbReference type="NCBI Taxonomy" id="50717"/>
    <lineage>
        <taxon>Bacteria</taxon>
        <taxon>Bacillati</taxon>
        <taxon>Bacillota</taxon>
        <taxon>Bacilli</taxon>
        <taxon>Bacillales</taxon>
        <taxon>Bacillaceae</taxon>
        <taxon>Salimicrobium</taxon>
    </lineage>
</organism>
<keyword evidence="1" id="KW-0418">Kinase</keyword>
<evidence type="ECO:0000256" key="1">
    <source>
        <dbReference type="PIRNR" id="PIRNR006221"/>
    </source>
</evidence>
<dbReference type="PANTHER" id="PTHR12149">
    <property type="entry name" value="FRUCTOSAMINE 3 KINASE-RELATED PROTEIN"/>
    <property type="match status" value="1"/>
</dbReference>
<gene>
    <name evidence="2" type="ORF">SAMN04488081_1367</name>
</gene>
<evidence type="ECO:0000313" key="3">
    <source>
        <dbReference type="Proteomes" id="UP000198647"/>
    </source>
</evidence>
<dbReference type="InterPro" id="IPR011009">
    <property type="entry name" value="Kinase-like_dom_sf"/>
</dbReference>
<comment type="caution">
    <text evidence="2">The sequence shown here is derived from an EMBL/GenBank/DDBJ whole genome shotgun (WGS) entry which is preliminary data.</text>
</comment>
<dbReference type="Gene3D" id="3.30.200.20">
    <property type="entry name" value="Phosphorylase Kinase, domain 1"/>
    <property type="match status" value="1"/>
</dbReference>
<name>A0A1H3EUS4_9BACI</name>
<reference evidence="2 3" key="1">
    <citation type="submission" date="2016-10" db="EMBL/GenBank/DDBJ databases">
        <authorList>
            <person name="Varghese N."/>
            <person name="Submissions S."/>
        </authorList>
    </citation>
    <scope>NUCLEOTIDE SEQUENCE [LARGE SCALE GENOMIC DNA]</scope>
    <source>
        <strain evidence="2 3">DSM 20748</strain>
    </source>
</reference>
<dbReference type="Gene3D" id="3.90.1200.10">
    <property type="match status" value="1"/>
</dbReference>
<dbReference type="Pfam" id="PF03881">
    <property type="entry name" value="Fructosamin_kin"/>
    <property type="match status" value="1"/>
</dbReference>
<keyword evidence="3" id="KW-1185">Reference proteome</keyword>
<accession>A0A1H3EUS4</accession>
<dbReference type="InterPro" id="IPR016477">
    <property type="entry name" value="Fructo-/Ketosamine-3-kinase"/>
</dbReference>
<sequence length="290" mass="33244">MSYLEDILKSTGDTTPIIKQKSVSGGDINEAFYVRTTAQEYFAKRNKGASSRFFQTEARGLELLRQTGAIDVPRVYHHGGNDEEAWLVLEYIPAGTPSPLSESRLGERLSRMHARENSAYGFDQPTFIGEILQENHMYPSWLEYYRSERLLPQIKLAGEKGKLPPDREKRAHQLLEHLDTWIPEDPGSSLLHGDLWGGNWMTGPEDTPYLIDPSVLYGDRLMDLAFTELFGGYSRDFYEAYAAYTPLPDYYQDVKPLYQLFYLFVHLNMFGEAFGSQVDRILTHYTETKG</sequence>
<dbReference type="PIRSF" id="PIRSF006221">
    <property type="entry name" value="Ketosamine-3-kinase"/>
    <property type="match status" value="1"/>
</dbReference>
<dbReference type="SUPFAM" id="SSF56112">
    <property type="entry name" value="Protein kinase-like (PK-like)"/>
    <property type="match status" value="1"/>
</dbReference>
<protein>
    <submittedName>
        <fullName evidence="2">Fructosamine-3-kinase</fullName>
    </submittedName>
</protein>
<dbReference type="RefSeq" id="WP_093106578.1">
    <property type="nucleotide sequence ID" value="NZ_FNOS01000003.1"/>
</dbReference>
<proteinExistence type="inferred from homology"/>
<dbReference type="EMBL" id="FNOS01000003">
    <property type="protein sequence ID" value="SDX81684.1"/>
    <property type="molecule type" value="Genomic_DNA"/>
</dbReference>